<evidence type="ECO:0000313" key="2">
    <source>
        <dbReference type="Proteomes" id="UP000025241"/>
    </source>
</evidence>
<dbReference type="PATRIC" id="fig|1301098.3.peg.589"/>
<reference evidence="1 2" key="1">
    <citation type="submission" date="2013-03" db="EMBL/GenBank/DDBJ databases">
        <authorList>
            <person name="Linke B."/>
        </authorList>
    </citation>
    <scope>NUCLEOTIDE SEQUENCE [LARGE SCALE GENOMIC DNA]</scope>
    <source>
        <strain evidence="1 2">B13</strain>
    </source>
</reference>
<evidence type="ECO:0000313" key="1">
    <source>
        <dbReference type="EMBL" id="CDF81949.1"/>
    </source>
</evidence>
<dbReference type="AlphaFoldDB" id="A0A024HBJ5"/>
<organism evidence="1 2">
    <name type="scientific">Pseudomonas knackmussii (strain DSM 6978 / CCUG 54928 / LMG 23759 / B13)</name>
    <dbReference type="NCBI Taxonomy" id="1301098"/>
    <lineage>
        <taxon>Bacteria</taxon>
        <taxon>Pseudomonadati</taxon>
        <taxon>Pseudomonadota</taxon>
        <taxon>Gammaproteobacteria</taxon>
        <taxon>Pseudomonadales</taxon>
        <taxon>Pseudomonadaceae</taxon>
        <taxon>Pseudomonas</taxon>
    </lineage>
</organism>
<dbReference type="EMBL" id="HG322950">
    <property type="protein sequence ID" value="CDF81949.1"/>
    <property type="molecule type" value="Genomic_DNA"/>
</dbReference>
<dbReference type="STRING" id="1301098.PKB_0572"/>
<dbReference type="InterPro" id="IPR006521">
    <property type="entry name" value="Tail_protein_I"/>
</dbReference>
<dbReference type="OrthoDB" id="90759at2"/>
<keyword evidence="2" id="KW-1185">Reference proteome</keyword>
<proteinExistence type="predicted"/>
<dbReference type="NCBIfam" id="TIGR01634">
    <property type="entry name" value="tail_P2_I"/>
    <property type="match status" value="1"/>
</dbReference>
<reference evidence="1 2" key="2">
    <citation type="submission" date="2014-05" db="EMBL/GenBank/DDBJ databases">
        <title>Genome sequence of the 3-chlorobenzoate degrading bacterium Pseudomonas knackmussii B13 shows multiple evidence for horizontal gene transfer.</title>
        <authorList>
            <person name="Miyazaki R."/>
            <person name="Bertelli C."/>
            <person name="Falquet L."/>
            <person name="Robinson-Rechavi M."/>
            <person name="Gharib W."/>
            <person name="Roy S."/>
            <person name="Van der Meer J.R."/>
        </authorList>
    </citation>
    <scope>NUCLEOTIDE SEQUENCE [LARGE SCALE GENOMIC DNA]</scope>
    <source>
        <strain evidence="1 2">B13</strain>
    </source>
</reference>
<gene>
    <name evidence="1" type="primary">I</name>
    <name evidence="1" type="ORF">PKB_0572</name>
</gene>
<sequence>MSSRLLPSNATPLERALADVQSADLPVPLRELMDPQHCPLALLPYLAWAWSVDRWDPTWPEAVKRKAVLAAFRIHQHKGTIAALRRVIEPLGYLIEVIEWWQVGGEVEPGTFRLRIGVLDSGISEEMYEEVERLIDDAKPLTRHLIGLDISLETQGRITIGSGQYDGDIVTVYPYLPDVIETRGSFGLPGREHTIDQLSVYPWP</sequence>
<dbReference type="Proteomes" id="UP000025241">
    <property type="component" value="Chromosome I"/>
</dbReference>
<dbReference type="KEGG" id="pkc:PKB_0572"/>
<name>A0A024HBJ5_PSEKB</name>
<accession>A0A024HBJ5</accession>
<dbReference type="Pfam" id="PF09684">
    <property type="entry name" value="Tail_P2_I"/>
    <property type="match status" value="1"/>
</dbReference>
<dbReference type="eggNOG" id="COG4385">
    <property type="taxonomic scope" value="Bacteria"/>
</dbReference>
<protein>
    <submittedName>
        <fullName evidence="1">Tail protein I</fullName>
    </submittedName>
</protein>
<dbReference type="HOGENOM" id="CLU_086293_1_1_6"/>
<dbReference type="RefSeq" id="WP_043248870.1">
    <property type="nucleotide sequence ID" value="NZ_HG322950.1"/>
</dbReference>